<dbReference type="PRINTS" id="PR00092">
    <property type="entry name" value="TYROSINASE"/>
</dbReference>
<sequence>MRLEDLVAATALLGVASGAVIEKKEAATSLKTDQLAAQAMGNLAQFVQVNGYFSDGCTLENISFRREWGALSAEERKEYIAAVQCISTKPSRTPKELCPGCVTRYDDFVATHINQTLTIHGTGNFLSWHRYFTWSYEQALRNECGYTGTQPYWNWPQYAEDPLSSPIFDGSDTSMSGNGVYRNHTPVYVPSSALPYVEIPPAQGGGCVYTGPFRNFTTRLGPVSPAYEGLPTNPSADGLGSNPRCLRRDINPWVSSRFTNDLNTSSLIETYSDVSDFQTIMQGDFPSGYLGVHTGGHLTINGDPGGDLFASPGDPVFFLHHAMIDRVWWTWQNQDVAARTYAVGGTHTLNNSPPSANTTLDDILDLAYTADPITIRDAMSTLAGPFCYVYV</sequence>
<evidence type="ECO:0000313" key="5">
    <source>
        <dbReference type="EMBL" id="KAB2579340.1"/>
    </source>
</evidence>
<feature type="domain" description="Tyrosinase copper-binding" evidence="4">
    <location>
        <begin position="314"/>
        <end position="325"/>
    </location>
</feature>
<dbReference type="PROSITE" id="PS00497">
    <property type="entry name" value="TYROSINASE_1"/>
    <property type="match status" value="1"/>
</dbReference>
<gene>
    <name evidence="5" type="primary">orsC_4</name>
    <name evidence="5" type="ORF">DBV05_g1843</name>
</gene>
<protein>
    <submittedName>
        <fullName evidence="5">Tyrosinase-like protein orsC</fullName>
    </submittedName>
</protein>
<dbReference type="Gene3D" id="1.10.1280.10">
    <property type="entry name" value="Di-copper center containing domain from catechol oxidase"/>
    <property type="match status" value="1"/>
</dbReference>
<feature type="domain" description="Tyrosinase copper-binding" evidence="3">
    <location>
        <begin position="120"/>
        <end position="137"/>
    </location>
</feature>
<evidence type="ECO:0000259" key="4">
    <source>
        <dbReference type="PROSITE" id="PS00498"/>
    </source>
</evidence>
<dbReference type="InterPro" id="IPR002227">
    <property type="entry name" value="Tyrosinase_Cu-bd"/>
</dbReference>
<dbReference type="EMBL" id="VCHE01000007">
    <property type="protein sequence ID" value="KAB2579340.1"/>
    <property type="molecule type" value="Genomic_DNA"/>
</dbReference>
<dbReference type="PANTHER" id="PTHR11474:SF125">
    <property type="entry name" value="N-ACETYL-6-HYDROXYTRYPTOPHAN OXIDASE IVOB-RELATED"/>
    <property type="match status" value="1"/>
</dbReference>
<dbReference type="Pfam" id="PF00264">
    <property type="entry name" value="Tyrosinase"/>
    <property type="match status" value="1"/>
</dbReference>
<dbReference type="InterPro" id="IPR050316">
    <property type="entry name" value="Tyrosinase/Hemocyanin"/>
</dbReference>
<dbReference type="Proteomes" id="UP000325902">
    <property type="component" value="Unassembled WGS sequence"/>
</dbReference>
<proteinExistence type="predicted"/>
<dbReference type="GO" id="GO:0016491">
    <property type="term" value="F:oxidoreductase activity"/>
    <property type="evidence" value="ECO:0007669"/>
    <property type="project" value="UniProtKB-KW"/>
</dbReference>
<comment type="caution">
    <text evidence="5">The sequence shown here is derived from an EMBL/GenBank/DDBJ whole genome shotgun (WGS) entry which is preliminary data.</text>
</comment>
<dbReference type="SUPFAM" id="SSF48056">
    <property type="entry name" value="Di-copper centre-containing domain"/>
    <property type="match status" value="1"/>
</dbReference>
<keyword evidence="1" id="KW-0479">Metal-binding</keyword>
<accession>A0A5N5DP00</accession>
<dbReference type="AlphaFoldDB" id="A0A5N5DP00"/>
<evidence type="ECO:0000256" key="1">
    <source>
        <dbReference type="ARBA" id="ARBA00022723"/>
    </source>
</evidence>
<dbReference type="PANTHER" id="PTHR11474">
    <property type="entry name" value="TYROSINASE FAMILY MEMBER"/>
    <property type="match status" value="1"/>
</dbReference>
<evidence type="ECO:0000259" key="3">
    <source>
        <dbReference type="PROSITE" id="PS00497"/>
    </source>
</evidence>
<dbReference type="OrthoDB" id="6132182at2759"/>
<dbReference type="PROSITE" id="PS00498">
    <property type="entry name" value="TYROSINASE_2"/>
    <property type="match status" value="1"/>
</dbReference>
<evidence type="ECO:0000313" key="6">
    <source>
        <dbReference type="Proteomes" id="UP000325902"/>
    </source>
</evidence>
<dbReference type="GO" id="GO:0046872">
    <property type="term" value="F:metal ion binding"/>
    <property type="evidence" value="ECO:0007669"/>
    <property type="project" value="UniProtKB-KW"/>
</dbReference>
<dbReference type="InterPro" id="IPR008922">
    <property type="entry name" value="Di-copper_centre_dom_sf"/>
</dbReference>
<organism evidence="5 6">
    <name type="scientific">Lasiodiplodia theobromae</name>
    <dbReference type="NCBI Taxonomy" id="45133"/>
    <lineage>
        <taxon>Eukaryota</taxon>
        <taxon>Fungi</taxon>
        <taxon>Dikarya</taxon>
        <taxon>Ascomycota</taxon>
        <taxon>Pezizomycotina</taxon>
        <taxon>Dothideomycetes</taxon>
        <taxon>Dothideomycetes incertae sedis</taxon>
        <taxon>Botryosphaeriales</taxon>
        <taxon>Botryosphaeriaceae</taxon>
        <taxon>Lasiodiplodia</taxon>
    </lineage>
</organism>
<keyword evidence="6" id="KW-1185">Reference proteome</keyword>
<name>A0A5N5DP00_9PEZI</name>
<evidence type="ECO:0000256" key="2">
    <source>
        <dbReference type="ARBA" id="ARBA00023002"/>
    </source>
</evidence>
<keyword evidence="2" id="KW-0560">Oxidoreductase</keyword>
<reference evidence="5 6" key="1">
    <citation type="journal article" date="2019" name="Sci. Rep.">
        <title>A multi-omics analysis of the grapevine pathogen Lasiodiplodia theobromae reveals that temperature affects the expression of virulence- and pathogenicity-related genes.</title>
        <authorList>
            <person name="Felix C."/>
            <person name="Meneses R."/>
            <person name="Goncalves M.F.M."/>
            <person name="Tilleman L."/>
            <person name="Duarte A.S."/>
            <person name="Jorrin-Novo J.V."/>
            <person name="Van de Peer Y."/>
            <person name="Deforce D."/>
            <person name="Van Nieuwerburgh F."/>
            <person name="Esteves A.C."/>
            <person name="Alves A."/>
        </authorList>
    </citation>
    <scope>NUCLEOTIDE SEQUENCE [LARGE SCALE GENOMIC DNA]</scope>
    <source>
        <strain evidence="5 6">LA-SOL3</strain>
    </source>
</reference>